<dbReference type="STRING" id="34720.A0A195FTX9"/>
<organism evidence="1 2">
    <name type="scientific">Trachymyrmex septentrionalis</name>
    <dbReference type="NCBI Taxonomy" id="34720"/>
    <lineage>
        <taxon>Eukaryota</taxon>
        <taxon>Metazoa</taxon>
        <taxon>Ecdysozoa</taxon>
        <taxon>Arthropoda</taxon>
        <taxon>Hexapoda</taxon>
        <taxon>Insecta</taxon>
        <taxon>Pterygota</taxon>
        <taxon>Neoptera</taxon>
        <taxon>Endopterygota</taxon>
        <taxon>Hymenoptera</taxon>
        <taxon>Apocrita</taxon>
        <taxon>Aculeata</taxon>
        <taxon>Formicoidea</taxon>
        <taxon>Formicidae</taxon>
        <taxon>Myrmicinae</taxon>
        <taxon>Trachymyrmex</taxon>
    </lineage>
</organism>
<keyword evidence="2" id="KW-1185">Reference proteome</keyword>
<name>A0A195FTX9_9HYME</name>
<dbReference type="Pfam" id="PF24664">
    <property type="entry name" value="Monjiviricetes_fusion"/>
    <property type="match status" value="2"/>
</dbReference>
<accession>A0A195FTX9</accession>
<protein>
    <submittedName>
        <fullName evidence="1">Uncharacterized protein</fullName>
    </submittedName>
</protein>
<gene>
    <name evidence="1" type="ORF">ALC56_01391</name>
</gene>
<proteinExistence type="predicted"/>
<dbReference type="EMBL" id="KQ981261">
    <property type="protein sequence ID" value="KYN44075.1"/>
    <property type="molecule type" value="Genomic_DNA"/>
</dbReference>
<sequence length="219" mass="24500">MSTLSLTSAFIAYDCSGLNMNITTVSLVDNKDCNNDIPQGTKSTQTIQLLQKPETKYINTYSCKIKIMRQITTIKTKSLSLTEYVTIDNLKINSSLNFPTTLAGKVNIDGRCEGNSYSDYCGSWDNVVVQANIEIWLSTHTSLLQMKDNSIITTSGQKCKYSDGYCLDNQLGEVYWDIIPPSECSPHTCDRVCGALSDRLVSILPGVEYRYQLIILFRL</sequence>
<dbReference type="Proteomes" id="UP000078541">
    <property type="component" value="Unassembled WGS sequence"/>
</dbReference>
<evidence type="ECO:0000313" key="2">
    <source>
        <dbReference type="Proteomes" id="UP000078541"/>
    </source>
</evidence>
<evidence type="ECO:0000313" key="1">
    <source>
        <dbReference type="EMBL" id="KYN44075.1"/>
    </source>
</evidence>
<reference evidence="1 2" key="1">
    <citation type="submission" date="2016-03" db="EMBL/GenBank/DDBJ databases">
        <title>Trachymyrmex septentrionalis WGS genome.</title>
        <authorList>
            <person name="Nygaard S."/>
            <person name="Hu H."/>
            <person name="Boomsma J."/>
            <person name="Zhang G."/>
        </authorList>
    </citation>
    <scope>NUCLEOTIDE SEQUENCE [LARGE SCALE GENOMIC DNA]</scope>
    <source>
        <strain evidence="1">Tsep2-gDNA-1</strain>
        <tissue evidence="1">Whole body</tissue>
    </source>
</reference>
<dbReference type="AlphaFoldDB" id="A0A195FTX9"/>